<reference evidence="1 2" key="1">
    <citation type="submission" date="2017-03" db="EMBL/GenBank/DDBJ databases">
        <title>Genome sequencing of Shewanella japonica KCTC 22435.</title>
        <authorList>
            <person name="Kim K.M."/>
        </authorList>
    </citation>
    <scope>NUCLEOTIDE SEQUENCE [LARGE SCALE GENOMIC DNA]</scope>
    <source>
        <strain evidence="1 2">KCTC 22435</strain>
    </source>
</reference>
<name>A0ABM6JJA5_9GAMM</name>
<dbReference type="Pfam" id="PF04237">
    <property type="entry name" value="YjbR"/>
    <property type="match status" value="1"/>
</dbReference>
<keyword evidence="2" id="KW-1185">Reference proteome</keyword>
<dbReference type="InterPro" id="IPR007351">
    <property type="entry name" value="YjbR"/>
</dbReference>
<sequence length="129" mass="15014">MEFDTIRDYLLTKPFATEDFPFGESTHVFKVHSKMFALMSWRNDALMVNVKCDPEDSFALREIFSNITTGYHMDKKHWISIYLQSTGSDKSKESRLIPDGEVLRIIDNSYLLVVDKLPKKQQTAIKLHL</sequence>
<dbReference type="PANTHER" id="PTHR35145">
    <property type="entry name" value="CYTOPLASMIC PROTEIN-RELATED"/>
    <property type="match status" value="1"/>
</dbReference>
<evidence type="ECO:0000313" key="1">
    <source>
        <dbReference type="EMBL" id="ARD21688.1"/>
    </source>
</evidence>
<dbReference type="PANTHER" id="PTHR35145:SF1">
    <property type="entry name" value="CYTOPLASMIC PROTEIN"/>
    <property type="match status" value="1"/>
</dbReference>
<dbReference type="Proteomes" id="UP000191820">
    <property type="component" value="Chromosome"/>
</dbReference>
<proteinExistence type="predicted"/>
<dbReference type="InterPro" id="IPR058532">
    <property type="entry name" value="YjbR/MT2646/Rv2570-like"/>
</dbReference>
<dbReference type="EMBL" id="CP020472">
    <property type="protein sequence ID" value="ARD21688.1"/>
    <property type="molecule type" value="Genomic_DNA"/>
</dbReference>
<dbReference type="RefSeq" id="WP_080915292.1">
    <property type="nucleotide sequence ID" value="NZ_CP020472.1"/>
</dbReference>
<dbReference type="InterPro" id="IPR038056">
    <property type="entry name" value="YjbR-like_sf"/>
</dbReference>
<evidence type="ECO:0008006" key="3">
    <source>
        <dbReference type="Google" id="ProtNLM"/>
    </source>
</evidence>
<gene>
    <name evidence="1" type="ORF">SJ2017_1364</name>
</gene>
<dbReference type="Gene3D" id="3.90.1150.30">
    <property type="match status" value="1"/>
</dbReference>
<organism evidence="1 2">
    <name type="scientific">Shewanella japonica</name>
    <dbReference type="NCBI Taxonomy" id="93973"/>
    <lineage>
        <taxon>Bacteria</taxon>
        <taxon>Pseudomonadati</taxon>
        <taxon>Pseudomonadota</taxon>
        <taxon>Gammaproteobacteria</taxon>
        <taxon>Alteromonadales</taxon>
        <taxon>Shewanellaceae</taxon>
        <taxon>Shewanella</taxon>
    </lineage>
</organism>
<evidence type="ECO:0000313" key="2">
    <source>
        <dbReference type="Proteomes" id="UP000191820"/>
    </source>
</evidence>
<protein>
    <recommendedName>
        <fullName evidence="3">MmcQ/YjbR family DNA-binding protein</fullName>
    </recommendedName>
</protein>
<dbReference type="SUPFAM" id="SSF142906">
    <property type="entry name" value="YjbR-like"/>
    <property type="match status" value="1"/>
</dbReference>
<accession>A0ABM6JJA5</accession>